<gene>
    <name evidence="4" type="ORF">BDD43_4984</name>
</gene>
<dbReference type="PANTHER" id="PTHR43205:SF7">
    <property type="entry name" value="PROSTAGLANDIN REDUCTASE 1"/>
    <property type="match status" value="1"/>
</dbReference>
<dbReference type="InterPro" id="IPR036291">
    <property type="entry name" value="NAD(P)-bd_dom_sf"/>
</dbReference>
<dbReference type="OrthoDB" id="9805663at2"/>
<evidence type="ECO:0008006" key="6">
    <source>
        <dbReference type="Google" id="ProtNLM"/>
    </source>
</evidence>
<feature type="domain" description="Oxidoreductase N-terminal" evidence="3">
    <location>
        <begin position="3"/>
        <end position="109"/>
    </location>
</feature>
<dbReference type="PANTHER" id="PTHR43205">
    <property type="entry name" value="PROSTAGLANDIN REDUCTASE"/>
    <property type="match status" value="1"/>
</dbReference>
<evidence type="ECO:0000256" key="1">
    <source>
        <dbReference type="ARBA" id="ARBA00023002"/>
    </source>
</evidence>
<accession>A0A495J7L5</accession>
<dbReference type="InterPro" id="IPR011032">
    <property type="entry name" value="GroES-like_sf"/>
</dbReference>
<dbReference type="InterPro" id="IPR041694">
    <property type="entry name" value="ADH_N_2"/>
</dbReference>
<evidence type="ECO:0000313" key="4">
    <source>
        <dbReference type="EMBL" id="RKR84733.1"/>
    </source>
</evidence>
<dbReference type="Gene3D" id="3.90.180.10">
    <property type="entry name" value="Medium-chain alcohol dehydrogenases, catalytic domain"/>
    <property type="match status" value="1"/>
</dbReference>
<feature type="domain" description="Alcohol dehydrogenase-like C-terminal" evidence="2">
    <location>
        <begin position="155"/>
        <end position="289"/>
    </location>
</feature>
<evidence type="ECO:0000259" key="3">
    <source>
        <dbReference type="Pfam" id="PF16884"/>
    </source>
</evidence>
<protein>
    <recommendedName>
        <fullName evidence="6">Enoyl reductase (ER) domain-containing protein</fullName>
    </recommendedName>
</protein>
<dbReference type="CDD" id="cd05288">
    <property type="entry name" value="PGDH"/>
    <property type="match status" value="1"/>
</dbReference>
<sequence length="331" mass="36010">MNKVIVLYKRPVGKAELGDFKTNIEEMPTADDGEVLLKTIYVSVDPYLRGRMNDAESYIPPFELNKPLQSGIIAEVVDSNNTLFKIGDFVLGNLEWKEYQVSDGKGLRIIPNDPAYLTAYLGVLGMTGLTAYLGLTQIGLPKPGETLVVSGAAGAVGSIVGQVGKLLGCRVVGITGSDEKVQLLKSKFHFDEAINYKNTVDLTRSINAACPNGVDIYFDNVGGKISDDVLNNINKHARIPLCGAISLYNDATPVLGPYIQPVLVKKSALIQGFIVSDFAAQFPEATRQLTEWLMAGKLTYHETIYKGFDHIPQAFMGLFEGSNEGKMVVKI</sequence>
<proteinExistence type="predicted"/>
<name>A0A495J7L5_9SPHI</name>
<dbReference type="RefSeq" id="WP_121200559.1">
    <property type="nucleotide sequence ID" value="NZ_RBKU01000001.1"/>
</dbReference>
<dbReference type="AlphaFoldDB" id="A0A495J7L5"/>
<evidence type="ECO:0000313" key="5">
    <source>
        <dbReference type="Proteomes" id="UP000268007"/>
    </source>
</evidence>
<dbReference type="FunFam" id="3.40.50.720:FF:000121">
    <property type="entry name" value="Prostaglandin reductase 2"/>
    <property type="match status" value="1"/>
</dbReference>
<dbReference type="Proteomes" id="UP000268007">
    <property type="component" value="Unassembled WGS sequence"/>
</dbReference>
<keyword evidence="5" id="KW-1185">Reference proteome</keyword>
<organism evidence="4 5">
    <name type="scientific">Mucilaginibacter gracilis</name>
    <dbReference type="NCBI Taxonomy" id="423350"/>
    <lineage>
        <taxon>Bacteria</taxon>
        <taxon>Pseudomonadati</taxon>
        <taxon>Bacteroidota</taxon>
        <taxon>Sphingobacteriia</taxon>
        <taxon>Sphingobacteriales</taxon>
        <taxon>Sphingobacteriaceae</taxon>
        <taxon>Mucilaginibacter</taxon>
    </lineage>
</organism>
<keyword evidence="1" id="KW-0560">Oxidoreductase</keyword>
<dbReference type="SUPFAM" id="SSF51735">
    <property type="entry name" value="NAD(P)-binding Rossmann-fold domains"/>
    <property type="match status" value="1"/>
</dbReference>
<reference evidence="4 5" key="1">
    <citation type="submission" date="2018-10" db="EMBL/GenBank/DDBJ databases">
        <title>Genomic Encyclopedia of Archaeal and Bacterial Type Strains, Phase II (KMG-II): from individual species to whole genera.</title>
        <authorList>
            <person name="Goeker M."/>
        </authorList>
    </citation>
    <scope>NUCLEOTIDE SEQUENCE [LARGE SCALE GENOMIC DNA]</scope>
    <source>
        <strain evidence="4 5">DSM 18602</strain>
    </source>
</reference>
<dbReference type="InterPro" id="IPR013149">
    <property type="entry name" value="ADH-like_C"/>
</dbReference>
<dbReference type="Pfam" id="PF16884">
    <property type="entry name" value="ADH_N_2"/>
    <property type="match status" value="1"/>
</dbReference>
<dbReference type="GO" id="GO:0016628">
    <property type="term" value="F:oxidoreductase activity, acting on the CH-CH group of donors, NAD or NADP as acceptor"/>
    <property type="evidence" value="ECO:0007669"/>
    <property type="project" value="InterPro"/>
</dbReference>
<comment type="caution">
    <text evidence="4">The sequence shown here is derived from an EMBL/GenBank/DDBJ whole genome shotgun (WGS) entry which is preliminary data.</text>
</comment>
<dbReference type="Pfam" id="PF00107">
    <property type="entry name" value="ADH_zinc_N"/>
    <property type="match status" value="1"/>
</dbReference>
<dbReference type="Gene3D" id="3.40.50.720">
    <property type="entry name" value="NAD(P)-binding Rossmann-like Domain"/>
    <property type="match status" value="1"/>
</dbReference>
<dbReference type="EMBL" id="RBKU01000001">
    <property type="protein sequence ID" value="RKR84733.1"/>
    <property type="molecule type" value="Genomic_DNA"/>
</dbReference>
<dbReference type="SUPFAM" id="SSF50129">
    <property type="entry name" value="GroES-like"/>
    <property type="match status" value="2"/>
</dbReference>
<dbReference type="InterPro" id="IPR045010">
    <property type="entry name" value="MDR_fam"/>
</dbReference>
<evidence type="ECO:0000259" key="2">
    <source>
        <dbReference type="Pfam" id="PF00107"/>
    </source>
</evidence>